<accession>A0A2T5J4F7</accession>
<dbReference type="Pfam" id="PF04542">
    <property type="entry name" value="Sigma70_r2"/>
    <property type="match status" value="1"/>
</dbReference>
<evidence type="ECO:0000256" key="4">
    <source>
        <dbReference type="ARBA" id="ARBA00023163"/>
    </source>
</evidence>
<dbReference type="InterPro" id="IPR013324">
    <property type="entry name" value="RNA_pol_sigma_r3/r4-like"/>
</dbReference>
<evidence type="ECO:0000313" key="7">
    <source>
        <dbReference type="EMBL" id="PTQ92280.1"/>
    </source>
</evidence>
<reference evidence="7 8" key="1">
    <citation type="submission" date="2018-04" db="EMBL/GenBank/DDBJ databases">
        <title>Genomic Encyclopedia of Archaeal and Bacterial Type Strains, Phase II (KMG-II): from individual species to whole genera.</title>
        <authorList>
            <person name="Goeker M."/>
        </authorList>
    </citation>
    <scope>NUCLEOTIDE SEQUENCE [LARGE SCALE GENOMIC DNA]</scope>
    <source>
        <strain evidence="7 8">DSM 26809</strain>
    </source>
</reference>
<dbReference type="NCBIfam" id="TIGR02937">
    <property type="entry name" value="sigma70-ECF"/>
    <property type="match status" value="1"/>
</dbReference>
<sequence>MEDLAKITDEQIVSRFNATEDPAVFAEIYRRYHAQLYSAAYKRCSSTDAAEEIVQDLFIKLWKNRSNIKITSSLSGYLFTTIRNMVLNHIQKEAVRKKIQWLSGFEKADYDNSTEESVLVKDLNHHIDSKLSTLPDKCRSVFELSRKHHKSNKQIASELGISEKTVENHITRAIRFLRVSLQFLLIPLLYIFFHKLR</sequence>
<dbReference type="InterPro" id="IPR000792">
    <property type="entry name" value="Tscrpt_reg_LuxR_C"/>
</dbReference>
<keyword evidence="5" id="KW-1133">Transmembrane helix</keyword>
<dbReference type="InterPro" id="IPR013325">
    <property type="entry name" value="RNA_pol_sigma_r2"/>
</dbReference>
<dbReference type="NCBIfam" id="TIGR02985">
    <property type="entry name" value="Sig70_bacteroi1"/>
    <property type="match status" value="1"/>
</dbReference>
<dbReference type="InterPro" id="IPR014327">
    <property type="entry name" value="RNA_pol_sigma70_bacteroid"/>
</dbReference>
<keyword evidence="5" id="KW-0812">Transmembrane</keyword>
<keyword evidence="4" id="KW-0804">Transcription</keyword>
<evidence type="ECO:0000256" key="3">
    <source>
        <dbReference type="ARBA" id="ARBA00023082"/>
    </source>
</evidence>
<dbReference type="SMART" id="SM00421">
    <property type="entry name" value="HTH_LUXR"/>
    <property type="match status" value="1"/>
</dbReference>
<dbReference type="PANTHER" id="PTHR43133:SF46">
    <property type="entry name" value="RNA POLYMERASE SIGMA-70 FACTOR ECF SUBFAMILY"/>
    <property type="match status" value="1"/>
</dbReference>
<proteinExistence type="inferred from homology"/>
<keyword evidence="5" id="KW-0472">Membrane</keyword>
<dbReference type="InterPro" id="IPR007627">
    <property type="entry name" value="RNA_pol_sigma70_r2"/>
</dbReference>
<dbReference type="InterPro" id="IPR013249">
    <property type="entry name" value="RNA_pol_sigma70_r4_t2"/>
</dbReference>
<dbReference type="GO" id="GO:0003677">
    <property type="term" value="F:DNA binding"/>
    <property type="evidence" value="ECO:0007669"/>
    <property type="project" value="InterPro"/>
</dbReference>
<evidence type="ECO:0000256" key="5">
    <source>
        <dbReference type="SAM" id="Phobius"/>
    </source>
</evidence>
<keyword evidence="2" id="KW-0805">Transcription regulation</keyword>
<dbReference type="RefSeq" id="WP_107831695.1">
    <property type="nucleotide sequence ID" value="NZ_CP160205.1"/>
</dbReference>
<gene>
    <name evidence="7" type="ORF">C8P68_11315</name>
</gene>
<dbReference type="GO" id="GO:0006352">
    <property type="term" value="P:DNA-templated transcription initiation"/>
    <property type="evidence" value="ECO:0007669"/>
    <property type="project" value="InterPro"/>
</dbReference>
<evidence type="ECO:0000256" key="1">
    <source>
        <dbReference type="ARBA" id="ARBA00010641"/>
    </source>
</evidence>
<keyword evidence="3" id="KW-0731">Sigma factor</keyword>
<dbReference type="PANTHER" id="PTHR43133">
    <property type="entry name" value="RNA POLYMERASE ECF-TYPE SIGMA FACTO"/>
    <property type="match status" value="1"/>
</dbReference>
<dbReference type="InterPro" id="IPR036388">
    <property type="entry name" value="WH-like_DNA-bd_sf"/>
</dbReference>
<dbReference type="GO" id="GO:0016987">
    <property type="term" value="F:sigma factor activity"/>
    <property type="evidence" value="ECO:0007669"/>
    <property type="project" value="UniProtKB-KW"/>
</dbReference>
<organism evidence="7 8">
    <name type="scientific">Mucilaginibacter yixingensis</name>
    <dbReference type="NCBI Taxonomy" id="1295612"/>
    <lineage>
        <taxon>Bacteria</taxon>
        <taxon>Pseudomonadati</taxon>
        <taxon>Bacteroidota</taxon>
        <taxon>Sphingobacteriia</taxon>
        <taxon>Sphingobacteriales</taxon>
        <taxon>Sphingobacteriaceae</taxon>
        <taxon>Mucilaginibacter</taxon>
    </lineage>
</organism>
<evidence type="ECO:0000256" key="2">
    <source>
        <dbReference type="ARBA" id="ARBA00023015"/>
    </source>
</evidence>
<dbReference type="InterPro" id="IPR039425">
    <property type="entry name" value="RNA_pol_sigma-70-like"/>
</dbReference>
<dbReference type="OrthoDB" id="665981at2"/>
<keyword evidence="8" id="KW-1185">Reference proteome</keyword>
<feature type="domain" description="HTH luxR-type" evidence="6">
    <location>
        <begin position="131"/>
        <end position="189"/>
    </location>
</feature>
<dbReference type="AlphaFoldDB" id="A0A2T5J4F7"/>
<comment type="caution">
    <text evidence="7">The sequence shown here is derived from an EMBL/GenBank/DDBJ whole genome shotgun (WGS) entry which is preliminary data.</text>
</comment>
<dbReference type="Gene3D" id="1.10.1740.10">
    <property type="match status" value="1"/>
</dbReference>
<dbReference type="SUPFAM" id="SSF88946">
    <property type="entry name" value="Sigma2 domain of RNA polymerase sigma factors"/>
    <property type="match status" value="1"/>
</dbReference>
<name>A0A2T5J4F7_9SPHI</name>
<dbReference type="Proteomes" id="UP000244168">
    <property type="component" value="Unassembled WGS sequence"/>
</dbReference>
<dbReference type="Pfam" id="PF08281">
    <property type="entry name" value="Sigma70_r4_2"/>
    <property type="match status" value="1"/>
</dbReference>
<evidence type="ECO:0000313" key="8">
    <source>
        <dbReference type="Proteomes" id="UP000244168"/>
    </source>
</evidence>
<dbReference type="Gene3D" id="1.10.10.10">
    <property type="entry name" value="Winged helix-like DNA-binding domain superfamily/Winged helix DNA-binding domain"/>
    <property type="match status" value="1"/>
</dbReference>
<comment type="similarity">
    <text evidence="1">Belongs to the sigma-70 factor family. ECF subfamily.</text>
</comment>
<dbReference type="EMBL" id="QAOQ01000013">
    <property type="protein sequence ID" value="PTQ92280.1"/>
    <property type="molecule type" value="Genomic_DNA"/>
</dbReference>
<evidence type="ECO:0000259" key="6">
    <source>
        <dbReference type="SMART" id="SM00421"/>
    </source>
</evidence>
<protein>
    <submittedName>
        <fullName evidence="7">RNA polymerase sigma-70 factor (ECF subfamily)</fullName>
    </submittedName>
</protein>
<dbReference type="InterPro" id="IPR014284">
    <property type="entry name" value="RNA_pol_sigma-70_dom"/>
</dbReference>
<feature type="transmembrane region" description="Helical" evidence="5">
    <location>
        <begin position="176"/>
        <end position="193"/>
    </location>
</feature>
<dbReference type="SUPFAM" id="SSF88659">
    <property type="entry name" value="Sigma3 and sigma4 domains of RNA polymerase sigma factors"/>
    <property type="match status" value="1"/>
</dbReference>